<keyword evidence="4" id="KW-1003">Cell membrane</keyword>
<dbReference type="GO" id="GO:0043190">
    <property type="term" value="C:ATP-binding cassette (ABC) transporter complex"/>
    <property type="evidence" value="ECO:0007669"/>
    <property type="project" value="TreeGrafter"/>
</dbReference>
<evidence type="ECO:0000256" key="8">
    <source>
        <dbReference type="ARBA" id="ARBA00023136"/>
    </source>
</evidence>
<evidence type="ECO:0000256" key="7">
    <source>
        <dbReference type="ARBA" id="ARBA00022967"/>
    </source>
</evidence>
<dbReference type="InterPro" id="IPR003593">
    <property type="entry name" value="AAA+_ATPase"/>
</dbReference>
<keyword evidence="8" id="KW-0472">Membrane</keyword>
<dbReference type="Gene3D" id="3.40.50.300">
    <property type="entry name" value="P-loop containing nucleotide triphosphate hydrolases"/>
    <property type="match status" value="1"/>
</dbReference>
<dbReference type="PROSITE" id="PS50893">
    <property type="entry name" value="ABC_TRANSPORTER_2"/>
    <property type="match status" value="1"/>
</dbReference>
<keyword evidence="3" id="KW-0813">Transport</keyword>
<evidence type="ECO:0000259" key="10">
    <source>
        <dbReference type="PROSITE" id="PS50893"/>
    </source>
</evidence>
<protein>
    <submittedName>
        <fullName evidence="11">ATPase</fullName>
    </submittedName>
</protein>
<dbReference type="eggNOG" id="COG1122">
    <property type="taxonomic scope" value="Bacteria"/>
</dbReference>
<dbReference type="FunFam" id="3.40.50.300:FF:000224">
    <property type="entry name" value="Energy-coupling factor transporter ATP-binding protein EcfA"/>
    <property type="match status" value="1"/>
</dbReference>
<keyword evidence="6" id="KW-0067">ATP-binding</keyword>
<reference evidence="12" key="1">
    <citation type="submission" date="2005-08" db="EMBL/GenBank/DDBJ databases">
        <title>Complete sequence of Pelodictyon luteolum DSM 273.</title>
        <authorList>
            <consortium name="US DOE Joint Genome Institute"/>
            <person name="Copeland A."/>
            <person name="Lucas S."/>
            <person name="Lapidus A."/>
            <person name="Barry K."/>
            <person name="Detter J.C."/>
            <person name="Glavina T."/>
            <person name="Hammon N."/>
            <person name="Israni S."/>
            <person name="Pitluck S."/>
            <person name="Bryant D."/>
            <person name="Schmutz J."/>
            <person name="Larimer F."/>
            <person name="Land M."/>
            <person name="Kyrpides N."/>
            <person name="Ivanova N."/>
            <person name="Richardson P."/>
        </authorList>
    </citation>
    <scope>NUCLEOTIDE SEQUENCE [LARGE SCALE GENOMIC DNA]</scope>
    <source>
        <strain evidence="12">DSM 273 / BCRC 81028 / 2530</strain>
    </source>
</reference>
<organism evidence="11 12">
    <name type="scientific">Chlorobium luteolum (strain DSM 273 / BCRC 81028 / 2530)</name>
    <name type="common">Pelodictyon luteolum</name>
    <dbReference type="NCBI Taxonomy" id="319225"/>
    <lineage>
        <taxon>Bacteria</taxon>
        <taxon>Pseudomonadati</taxon>
        <taxon>Chlorobiota</taxon>
        <taxon>Chlorobiia</taxon>
        <taxon>Chlorobiales</taxon>
        <taxon>Chlorobiaceae</taxon>
        <taxon>Chlorobium/Pelodictyon group</taxon>
        <taxon>Pelodictyon</taxon>
    </lineage>
</organism>
<dbReference type="GO" id="GO:0016887">
    <property type="term" value="F:ATP hydrolysis activity"/>
    <property type="evidence" value="ECO:0007669"/>
    <property type="project" value="InterPro"/>
</dbReference>
<dbReference type="GO" id="GO:0005524">
    <property type="term" value="F:ATP binding"/>
    <property type="evidence" value="ECO:0007669"/>
    <property type="project" value="UniProtKB-KW"/>
</dbReference>
<evidence type="ECO:0000256" key="4">
    <source>
        <dbReference type="ARBA" id="ARBA00022475"/>
    </source>
</evidence>
<proteinExistence type="inferred from homology"/>
<name>Q3B2W9_CHLL3</name>
<evidence type="ECO:0000256" key="9">
    <source>
        <dbReference type="SAM" id="MobiDB-lite"/>
    </source>
</evidence>
<evidence type="ECO:0000256" key="5">
    <source>
        <dbReference type="ARBA" id="ARBA00022741"/>
    </source>
</evidence>
<comment type="subcellular location">
    <subcellularLocation>
        <location evidence="1">Cell membrane</location>
        <topology evidence="1">Peripheral membrane protein</topology>
    </subcellularLocation>
</comment>
<dbReference type="Pfam" id="PF00005">
    <property type="entry name" value="ABC_tran"/>
    <property type="match status" value="1"/>
</dbReference>
<dbReference type="AlphaFoldDB" id="Q3B2W9"/>
<keyword evidence="7" id="KW-1278">Translocase</keyword>
<sequence length="269" mass="29552">MSSNIFELNDVSYAYAGKFPALDGVNLVVRPGEKVAIIGANGTGKSTLLHLLDGLVFPDHGDVLAFGEPLREVSLCEVEAAHRFRRRVGLVFQNADIQLFCPSVREDIAFGPLQLGVDEEEVLHRLDAVAGILAIGHLLDRVPHQLSIGEKRRVAIASVLAIDPEVYLFDEPTAGLDPSTVRQVIDFILKANKRGKTIITATHDLHIAGEIADTVHVFGRNRRIERSGTPESVLSDTAFLEKHNLVHSHQHRHDGSSHTHTHRPTELHG</sequence>
<evidence type="ECO:0000256" key="3">
    <source>
        <dbReference type="ARBA" id="ARBA00022448"/>
    </source>
</evidence>
<evidence type="ECO:0000256" key="1">
    <source>
        <dbReference type="ARBA" id="ARBA00004202"/>
    </source>
</evidence>
<dbReference type="OrthoDB" id="594396at2"/>
<dbReference type="HOGENOM" id="CLU_000604_1_22_10"/>
<dbReference type="SUPFAM" id="SSF52540">
    <property type="entry name" value="P-loop containing nucleoside triphosphate hydrolases"/>
    <property type="match status" value="1"/>
</dbReference>
<feature type="domain" description="ABC transporter" evidence="10">
    <location>
        <begin position="6"/>
        <end position="246"/>
    </location>
</feature>
<keyword evidence="12" id="KW-1185">Reference proteome</keyword>
<dbReference type="PANTHER" id="PTHR43553">
    <property type="entry name" value="HEAVY METAL TRANSPORTER"/>
    <property type="match status" value="1"/>
</dbReference>
<dbReference type="InterPro" id="IPR015856">
    <property type="entry name" value="ABC_transpr_CbiO/EcfA_su"/>
</dbReference>
<evidence type="ECO:0000256" key="6">
    <source>
        <dbReference type="ARBA" id="ARBA00022840"/>
    </source>
</evidence>
<dbReference type="GO" id="GO:0042626">
    <property type="term" value="F:ATPase-coupled transmembrane transporter activity"/>
    <property type="evidence" value="ECO:0007669"/>
    <property type="project" value="TreeGrafter"/>
</dbReference>
<evidence type="ECO:0000313" key="12">
    <source>
        <dbReference type="Proteomes" id="UP000002709"/>
    </source>
</evidence>
<dbReference type="Proteomes" id="UP000002709">
    <property type="component" value="Chromosome"/>
</dbReference>
<dbReference type="CDD" id="cd03225">
    <property type="entry name" value="ABC_cobalt_CbiO_domain1"/>
    <property type="match status" value="1"/>
</dbReference>
<feature type="compositionally biased region" description="Basic and acidic residues" evidence="9">
    <location>
        <begin position="253"/>
        <end position="269"/>
    </location>
</feature>
<gene>
    <name evidence="11" type="ordered locus">Plut_1453</name>
</gene>
<dbReference type="InterPro" id="IPR050095">
    <property type="entry name" value="ECF_ABC_transporter_ATP-bd"/>
</dbReference>
<dbReference type="KEGG" id="plt:Plut_1453"/>
<comment type="similarity">
    <text evidence="2">Belongs to the ABC transporter superfamily.</text>
</comment>
<evidence type="ECO:0000313" key="11">
    <source>
        <dbReference type="EMBL" id="ABB24312.1"/>
    </source>
</evidence>
<dbReference type="EMBL" id="CP000096">
    <property type="protein sequence ID" value="ABB24312.1"/>
    <property type="molecule type" value="Genomic_DNA"/>
</dbReference>
<dbReference type="PANTHER" id="PTHR43553:SF27">
    <property type="entry name" value="ENERGY-COUPLING FACTOR TRANSPORTER ATP-BINDING PROTEIN ECFA2"/>
    <property type="match status" value="1"/>
</dbReference>
<accession>Q3B2W9</accession>
<keyword evidence="5" id="KW-0547">Nucleotide-binding</keyword>
<dbReference type="InterPro" id="IPR003439">
    <property type="entry name" value="ABC_transporter-like_ATP-bd"/>
</dbReference>
<evidence type="ECO:0000256" key="2">
    <source>
        <dbReference type="ARBA" id="ARBA00005417"/>
    </source>
</evidence>
<dbReference type="STRING" id="319225.Plut_1453"/>
<dbReference type="InterPro" id="IPR027417">
    <property type="entry name" value="P-loop_NTPase"/>
</dbReference>
<feature type="region of interest" description="Disordered" evidence="9">
    <location>
        <begin position="247"/>
        <end position="269"/>
    </location>
</feature>
<dbReference type="SMART" id="SM00382">
    <property type="entry name" value="AAA"/>
    <property type="match status" value="1"/>
</dbReference>